<feature type="transmembrane region" description="Helical" evidence="9">
    <location>
        <begin position="144"/>
        <end position="166"/>
    </location>
</feature>
<evidence type="ECO:0000313" key="10">
    <source>
        <dbReference type="EMBL" id="MPQ61741.1"/>
    </source>
</evidence>
<feature type="transmembrane region" description="Helical" evidence="9">
    <location>
        <begin position="6"/>
        <end position="24"/>
    </location>
</feature>
<evidence type="ECO:0000256" key="4">
    <source>
        <dbReference type="ARBA" id="ARBA00022597"/>
    </source>
</evidence>
<evidence type="ECO:0000313" key="11">
    <source>
        <dbReference type="Proteomes" id="UP000342249"/>
    </source>
</evidence>
<feature type="transmembrane region" description="Helical" evidence="9">
    <location>
        <begin position="178"/>
        <end position="199"/>
    </location>
</feature>
<keyword evidence="4" id="KW-0762">Sugar transport</keyword>
<dbReference type="RefSeq" id="WP_152751334.1">
    <property type="nucleotide sequence ID" value="NZ_SPSE01000017.1"/>
</dbReference>
<evidence type="ECO:0000256" key="8">
    <source>
        <dbReference type="ARBA" id="ARBA00023136"/>
    </source>
</evidence>
<evidence type="ECO:0000256" key="3">
    <source>
        <dbReference type="ARBA" id="ARBA00022475"/>
    </source>
</evidence>
<dbReference type="NCBIfam" id="NF011647">
    <property type="entry name" value="PRK15065.1"/>
    <property type="match status" value="1"/>
</dbReference>
<evidence type="ECO:0000256" key="6">
    <source>
        <dbReference type="ARBA" id="ARBA00022692"/>
    </source>
</evidence>
<keyword evidence="2" id="KW-0813">Transport</keyword>
<dbReference type="Pfam" id="PF03609">
    <property type="entry name" value="EII-Sor"/>
    <property type="match status" value="1"/>
</dbReference>
<keyword evidence="7 9" id="KW-1133">Transmembrane helix</keyword>
<dbReference type="AlphaFoldDB" id="A0A5N7IL66"/>
<keyword evidence="6 9" id="KW-0812">Transmembrane</keyword>
<feature type="transmembrane region" description="Helical" evidence="9">
    <location>
        <begin position="66"/>
        <end position="87"/>
    </location>
</feature>
<organism evidence="10 11">
    <name type="scientific">Clostridium estertheticum</name>
    <dbReference type="NCBI Taxonomy" id="238834"/>
    <lineage>
        <taxon>Bacteria</taxon>
        <taxon>Bacillati</taxon>
        <taxon>Bacillota</taxon>
        <taxon>Clostridia</taxon>
        <taxon>Eubacteriales</taxon>
        <taxon>Clostridiaceae</taxon>
        <taxon>Clostridium</taxon>
    </lineage>
</organism>
<evidence type="ECO:0000256" key="1">
    <source>
        <dbReference type="ARBA" id="ARBA00004651"/>
    </source>
</evidence>
<comment type="caution">
    <text evidence="10">The sequence shown here is derived from an EMBL/GenBank/DDBJ whole genome shotgun (WGS) entry which is preliminary data.</text>
</comment>
<gene>
    <name evidence="10" type="ORF">E4V82_06390</name>
</gene>
<reference evidence="10 11" key="1">
    <citation type="journal article" date="2019" name="Lett. Appl. Microbiol.">
        <title>A case of 'blown pack' spoilage of vacuum-packaged pork likely associated with Clostridium estertheticum in Canada.</title>
        <authorList>
            <person name="Zhang P."/>
            <person name="Ward P."/>
            <person name="McMullen L.M."/>
            <person name="Yang X."/>
        </authorList>
    </citation>
    <scope>NUCLEOTIDE SEQUENCE [LARGE SCALE GENOMIC DNA]</scope>
    <source>
        <strain evidence="10 11">MA19</strain>
    </source>
</reference>
<feature type="transmembrane region" description="Helical" evidence="9">
    <location>
        <begin position="211"/>
        <end position="241"/>
    </location>
</feature>
<dbReference type="InterPro" id="IPR004700">
    <property type="entry name" value="PTS_IIC_man"/>
</dbReference>
<sequence length="268" mass="27228">MDINIIQMILVVIVAFLAGMEGILDAFDFHQPVIACTLIGLVTGNLLPCLILGGSLQMIALGWANIGAAVAPDAALASVASSIILVLGGQGTAGVGSAIAIAVPLAVAGLLLQILCRTIATAFVHFMDAAAKEGNIGKVEMWHVIAICMQGVRIAIPAALILAVGAGPIRSILEAMPTWLTGGLAIGGGMCVAVGYAMVINMMATKEVWPFFAIGFVLATISQITLIGLGTIGVCVALIYLKITKQGGSSNGGSSNTGDPLGDIIDTY</sequence>
<evidence type="ECO:0000256" key="5">
    <source>
        <dbReference type="ARBA" id="ARBA00022683"/>
    </source>
</evidence>
<protein>
    <submittedName>
        <fullName evidence="10">PTS mannose/fructose/sorbose transporter subunit IIC</fullName>
    </submittedName>
</protein>
<keyword evidence="5" id="KW-0598">Phosphotransferase system</keyword>
<evidence type="ECO:0000256" key="7">
    <source>
        <dbReference type="ARBA" id="ARBA00022989"/>
    </source>
</evidence>
<dbReference type="GO" id="GO:0005886">
    <property type="term" value="C:plasma membrane"/>
    <property type="evidence" value="ECO:0007669"/>
    <property type="project" value="UniProtKB-SubCell"/>
</dbReference>
<dbReference type="PANTHER" id="PTHR32502:SF25">
    <property type="entry name" value="PHOSPHOTRANSFERASE SYSTEM, MANNOSE-SPECIFIC EIIC"/>
    <property type="match status" value="1"/>
</dbReference>
<proteinExistence type="predicted"/>
<keyword evidence="8 9" id="KW-0472">Membrane</keyword>
<dbReference type="GO" id="GO:0009401">
    <property type="term" value="P:phosphoenolpyruvate-dependent sugar phosphotransferase system"/>
    <property type="evidence" value="ECO:0007669"/>
    <property type="project" value="UniProtKB-KW"/>
</dbReference>
<evidence type="ECO:0000256" key="9">
    <source>
        <dbReference type="SAM" id="Phobius"/>
    </source>
</evidence>
<dbReference type="PANTHER" id="PTHR32502">
    <property type="entry name" value="N-ACETYLGALACTOSAMINE PERMEASE II COMPONENT-RELATED"/>
    <property type="match status" value="1"/>
</dbReference>
<feature type="transmembrane region" description="Helical" evidence="9">
    <location>
        <begin position="99"/>
        <end position="124"/>
    </location>
</feature>
<dbReference type="PROSITE" id="PS51106">
    <property type="entry name" value="PTS_EIIC_TYPE_4"/>
    <property type="match status" value="1"/>
</dbReference>
<dbReference type="InterPro" id="IPR050303">
    <property type="entry name" value="GatZ_KbaZ_carbometab"/>
</dbReference>
<dbReference type="EMBL" id="SPSF01000016">
    <property type="protein sequence ID" value="MPQ61741.1"/>
    <property type="molecule type" value="Genomic_DNA"/>
</dbReference>
<comment type="subcellular location">
    <subcellularLocation>
        <location evidence="1">Cell membrane</location>
        <topology evidence="1">Multi-pass membrane protein</topology>
    </subcellularLocation>
</comment>
<accession>A0A5N7IL66</accession>
<name>A0A5N7IL66_9CLOT</name>
<dbReference type="Proteomes" id="UP000342249">
    <property type="component" value="Unassembled WGS sequence"/>
</dbReference>
<keyword evidence="3" id="KW-1003">Cell membrane</keyword>
<evidence type="ECO:0000256" key="2">
    <source>
        <dbReference type="ARBA" id="ARBA00022448"/>
    </source>
</evidence>
<feature type="transmembrane region" description="Helical" evidence="9">
    <location>
        <begin position="36"/>
        <end position="60"/>
    </location>
</feature>